<dbReference type="InterPro" id="IPR020549">
    <property type="entry name" value="YbeY_CS"/>
</dbReference>
<dbReference type="EMBL" id="MKVH01000002">
    <property type="protein sequence ID" value="OJX61362.1"/>
    <property type="molecule type" value="Genomic_DNA"/>
</dbReference>
<proteinExistence type="inferred from homology"/>
<keyword evidence="6 7" id="KW-0862">Zinc</keyword>
<evidence type="ECO:0000256" key="5">
    <source>
        <dbReference type="ARBA" id="ARBA00022801"/>
    </source>
</evidence>
<keyword evidence="4 7" id="KW-0255">Endonuclease</keyword>
<dbReference type="NCBIfam" id="TIGR00043">
    <property type="entry name" value="rRNA maturation RNase YbeY"/>
    <property type="match status" value="1"/>
</dbReference>
<evidence type="ECO:0000313" key="9">
    <source>
        <dbReference type="Proteomes" id="UP000184233"/>
    </source>
</evidence>
<dbReference type="InterPro" id="IPR002036">
    <property type="entry name" value="YbeY"/>
</dbReference>
<dbReference type="STRING" id="1895771.BGO89_00915"/>
<evidence type="ECO:0000256" key="6">
    <source>
        <dbReference type="ARBA" id="ARBA00022833"/>
    </source>
</evidence>
<keyword evidence="7" id="KW-0963">Cytoplasm</keyword>
<keyword evidence="3 7" id="KW-0479">Metal-binding</keyword>
<comment type="caution">
    <text evidence="8">The sequence shown here is derived from an EMBL/GenBank/DDBJ whole genome shotgun (WGS) entry which is preliminary data.</text>
</comment>
<keyword evidence="5 7" id="KW-0378">Hydrolase</keyword>
<comment type="subcellular location">
    <subcellularLocation>
        <location evidence="7">Cytoplasm</location>
    </subcellularLocation>
</comment>
<reference evidence="8 9" key="1">
    <citation type="submission" date="2016-09" db="EMBL/GenBank/DDBJ databases">
        <title>Genome-resolved meta-omics ties microbial dynamics to process performance in biotechnology for thiocyanate degradation.</title>
        <authorList>
            <person name="Kantor R.S."/>
            <person name="Huddy R.J."/>
            <person name="Iyer R."/>
            <person name="Thomas B.C."/>
            <person name="Brown C.T."/>
            <person name="Anantharaman K."/>
            <person name="Tringe S."/>
            <person name="Hettich R.L."/>
            <person name="Harrison S.T."/>
            <person name="Banfield J.F."/>
        </authorList>
    </citation>
    <scope>NUCLEOTIDE SEQUENCE [LARGE SCALE GENOMIC DNA]</scope>
    <source>
        <strain evidence="8">59-99</strain>
    </source>
</reference>
<keyword evidence="7" id="KW-0690">Ribosome biogenesis</keyword>
<name>A0A1M3L712_9BACT</name>
<dbReference type="SUPFAM" id="SSF55486">
    <property type="entry name" value="Metalloproteases ('zincins'), catalytic domain"/>
    <property type="match status" value="1"/>
</dbReference>
<keyword evidence="2 7" id="KW-0540">Nuclease</keyword>
<dbReference type="GO" id="GO:0004521">
    <property type="term" value="F:RNA endonuclease activity"/>
    <property type="evidence" value="ECO:0007669"/>
    <property type="project" value="UniProtKB-UniRule"/>
</dbReference>
<accession>A0A1M3L712</accession>
<evidence type="ECO:0000256" key="3">
    <source>
        <dbReference type="ARBA" id="ARBA00022723"/>
    </source>
</evidence>
<organism evidence="8 9">
    <name type="scientific">Candidatus Kapaibacterium thiocyanatum</name>
    <dbReference type="NCBI Taxonomy" id="1895771"/>
    <lineage>
        <taxon>Bacteria</taxon>
        <taxon>Pseudomonadati</taxon>
        <taxon>Candidatus Kapaibacteriota</taxon>
        <taxon>Candidatus Kapaibacteriia</taxon>
        <taxon>Candidatus Kapaibacteriales</taxon>
        <taxon>Candidatus Kapaibacteriaceae</taxon>
        <taxon>Candidatus Kapaibacterium</taxon>
    </lineage>
</organism>
<feature type="binding site" evidence="7">
    <location>
        <position position="87"/>
    </location>
    <ligand>
        <name>Zn(2+)</name>
        <dbReference type="ChEBI" id="CHEBI:29105"/>
        <note>catalytic</note>
    </ligand>
</feature>
<dbReference type="InterPro" id="IPR023091">
    <property type="entry name" value="MetalPrtase_cat_dom_sf_prd"/>
</dbReference>
<comment type="cofactor">
    <cofactor evidence="7">
        <name>Zn(2+)</name>
        <dbReference type="ChEBI" id="CHEBI:29105"/>
    </cofactor>
    <text evidence="7">Binds 1 zinc ion.</text>
</comment>
<evidence type="ECO:0000256" key="1">
    <source>
        <dbReference type="ARBA" id="ARBA00010875"/>
    </source>
</evidence>
<dbReference type="EC" id="3.1.-.-" evidence="7"/>
<dbReference type="PANTHER" id="PTHR46986:SF1">
    <property type="entry name" value="ENDORIBONUCLEASE YBEY, CHLOROPLASTIC"/>
    <property type="match status" value="1"/>
</dbReference>
<evidence type="ECO:0000256" key="4">
    <source>
        <dbReference type="ARBA" id="ARBA00022759"/>
    </source>
</evidence>
<dbReference type="HAMAP" id="MF_00009">
    <property type="entry name" value="Endoribonucl_YbeY"/>
    <property type="match status" value="1"/>
</dbReference>
<evidence type="ECO:0000256" key="2">
    <source>
        <dbReference type="ARBA" id="ARBA00022722"/>
    </source>
</evidence>
<dbReference type="Gene3D" id="3.40.390.30">
    <property type="entry name" value="Metalloproteases ('zincins'), catalytic domain"/>
    <property type="match status" value="1"/>
</dbReference>
<comment type="function">
    <text evidence="7">Single strand-specific metallo-endoribonuclease involved in late-stage 70S ribosome quality control and in maturation of the 3' terminus of the 16S rRNA.</text>
</comment>
<protein>
    <recommendedName>
        <fullName evidence="7">Endoribonuclease YbeY</fullName>
        <ecNumber evidence="7">3.1.-.-</ecNumber>
    </recommendedName>
</protein>
<evidence type="ECO:0000256" key="7">
    <source>
        <dbReference type="HAMAP-Rule" id="MF_00009"/>
    </source>
</evidence>
<keyword evidence="7" id="KW-0698">rRNA processing</keyword>
<dbReference type="GO" id="GO:0008270">
    <property type="term" value="F:zinc ion binding"/>
    <property type="evidence" value="ECO:0007669"/>
    <property type="project" value="UniProtKB-UniRule"/>
</dbReference>
<dbReference type="PANTHER" id="PTHR46986">
    <property type="entry name" value="ENDORIBONUCLEASE YBEY, CHLOROPLASTIC"/>
    <property type="match status" value="1"/>
</dbReference>
<feature type="binding site" evidence="7">
    <location>
        <position position="93"/>
    </location>
    <ligand>
        <name>Zn(2+)</name>
        <dbReference type="ChEBI" id="CHEBI:29105"/>
        <note>catalytic</note>
    </ligand>
</feature>
<gene>
    <name evidence="7" type="primary">ybeY</name>
    <name evidence="8" type="ORF">BGO89_00915</name>
</gene>
<dbReference type="Pfam" id="PF02130">
    <property type="entry name" value="YbeY"/>
    <property type="match status" value="1"/>
</dbReference>
<dbReference type="GO" id="GO:0005737">
    <property type="term" value="C:cytoplasm"/>
    <property type="evidence" value="ECO:0007669"/>
    <property type="project" value="UniProtKB-SubCell"/>
</dbReference>
<dbReference type="AlphaFoldDB" id="A0A1M3L712"/>
<evidence type="ECO:0000313" key="8">
    <source>
        <dbReference type="EMBL" id="OJX61362.1"/>
    </source>
</evidence>
<sequence length="114" mass="13012">MARACKGQKVRNAWIDIIILDDKSIRRMNRDFLDHDYATDVITFPLEDIPLTGEIYISLDTARKQADDYGVTLVNELSRLAVHGALHLMGHDDATDEDRAGMHKLENRYINGRT</sequence>
<feature type="binding site" evidence="7">
    <location>
        <position position="83"/>
    </location>
    <ligand>
        <name>Zn(2+)</name>
        <dbReference type="ChEBI" id="CHEBI:29105"/>
        <note>catalytic</note>
    </ligand>
</feature>
<dbReference type="Proteomes" id="UP000184233">
    <property type="component" value="Unassembled WGS sequence"/>
</dbReference>
<dbReference type="GO" id="GO:0004222">
    <property type="term" value="F:metalloendopeptidase activity"/>
    <property type="evidence" value="ECO:0007669"/>
    <property type="project" value="InterPro"/>
</dbReference>
<dbReference type="PROSITE" id="PS01306">
    <property type="entry name" value="UPF0054"/>
    <property type="match status" value="1"/>
</dbReference>
<comment type="similarity">
    <text evidence="1 7">Belongs to the endoribonuclease YbeY family.</text>
</comment>
<dbReference type="GO" id="GO:0006364">
    <property type="term" value="P:rRNA processing"/>
    <property type="evidence" value="ECO:0007669"/>
    <property type="project" value="UniProtKB-UniRule"/>
</dbReference>